<evidence type="ECO:0000313" key="3">
    <source>
        <dbReference type="Proteomes" id="UP000887540"/>
    </source>
</evidence>
<feature type="domain" description="Chondroitin proteoglycan 4" evidence="2">
    <location>
        <begin position="73"/>
        <end position="135"/>
    </location>
</feature>
<dbReference type="InterPro" id="IPR029153">
    <property type="entry name" value="CPG4"/>
</dbReference>
<dbReference type="AlphaFoldDB" id="A0A914BZ07"/>
<protein>
    <submittedName>
        <fullName evidence="4">Chondroitin proteoglycan 4 domain-containing protein</fullName>
    </submittedName>
</protein>
<feature type="signal peptide" evidence="1">
    <location>
        <begin position="1"/>
        <end position="21"/>
    </location>
</feature>
<dbReference type="Pfam" id="PF15481">
    <property type="entry name" value="CPG4"/>
    <property type="match status" value="1"/>
</dbReference>
<keyword evidence="1" id="KW-0732">Signal</keyword>
<accession>A0A914BZ07</accession>
<evidence type="ECO:0000256" key="1">
    <source>
        <dbReference type="SAM" id="SignalP"/>
    </source>
</evidence>
<dbReference type="InterPro" id="IPR053123">
    <property type="entry name" value="CPG4-like"/>
</dbReference>
<reference evidence="4" key="1">
    <citation type="submission" date="2022-11" db="UniProtKB">
        <authorList>
            <consortium name="WormBaseParasite"/>
        </authorList>
    </citation>
    <scope>IDENTIFICATION</scope>
</reference>
<feature type="chain" id="PRO_5037907807" evidence="1">
    <location>
        <begin position="22"/>
        <end position="245"/>
    </location>
</feature>
<proteinExistence type="predicted"/>
<dbReference type="WBParaSite" id="ACRNAN_Path_1322.g5198.t2">
    <property type="protein sequence ID" value="ACRNAN_Path_1322.g5198.t2"/>
    <property type="gene ID" value="ACRNAN_Path_1322.g5198"/>
</dbReference>
<evidence type="ECO:0000259" key="2">
    <source>
        <dbReference type="Pfam" id="PF15481"/>
    </source>
</evidence>
<organism evidence="3 4">
    <name type="scientific">Acrobeloides nanus</name>
    <dbReference type="NCBI Taxonomy" id="290746"/>
    <lineage>
        <taxon>Eukaryota</taxon>
        <taxon>Metazoa</taxon>
        <taxon>Ecdysozoa</taxon>
        <taxon>Nematoda</taxon>
        <taxon>Chromadorea</taxon>
        <taxon>Rhabditida</taxon>
        <taxon>Tylenchina</taxon>
        <taxon>Cephalobomorpha</taxon>
        <taxon>Cephaloboidea</taxon>
        <taxon>Cephalobidae</taxon>
        <taxon>Acrobeloides</taxon>
    </lineage>
</organism>
<evidence type="ECO:0000313" key="4">
    <source>
        <dbReference type="WBParaSite" id="ACRNAN_Path_1322.g5198.t2"/>
    </source>
</evidence>
<dbReference type="Proteomes" id="UP000887540">
    <property type="component" value="Unplaced"/>
</dbReference>
<keyword evidence="3" id="KW-1185">Reference proteome</keyword>
<sequence length="245" mass="27279">MLYAQCYMIILLIFLTRTVFGVDEQTTASTVISTSATSTENSFQNIDAGTLAKAINIPTCESNCTEMLLTKFEYNQSTACMEQPNHCSHGEIYRILTSGIHNLCIRKEMFFDKNRDCIQPNLDQGAQECDRSCKMIQSIADLSRKPSVQDAAQKGGNIITVVTELGGVCSAANCFLPCFRERMNKKCPRSGGMIVDGILKPFYILAKFLENATPLVTNIVDEKMPRSCSFLVKRESLDSIRQQPV</sequence>
<dbReference type="PANTHER" id="PTHR37442">
    <property type="entry name" value="F18A1.7 PROTEIN-RELATED"/>
    <property type="match status" value="1"/>
</dbReference>
<name>A0A914BZ07_9BILA</name>
<dbReference type="PANTHER" id="PTHR37442:SF1">
    <property type="entry name" value="CHONDROITIN PROTEOGLYCAN 4 DOMAIN-CONTAINING PROTEIN"/>
    <property type="match status" value="1"/>
</dbReference>